<reference evidence="9" key="1">
    <citation type="submission" date="2016-01" db="EMBL/GenBank/DDBJ databases">
        <title>Draft genome of Chromobacterium sp. F49.</title>
        <authorList>
            <person name="Hong K.W."/>
        </authorList>
    </citation>
    <scope>NUCLEOTIDE SEQUENCE [LARGE SCALE GENOMIC DNA]</scope>
    <source>
        <strain evidence="9">P7IIIA</strain>
    </source>
</reference>
<dbReference type="AlphaFoldDB" id="A0A163PDM4"/>
<dbReference type="OrthoDB" id="67135at2"/>
<evidence type="ECO:0000313" key="8">
    <source>
        <dbReference type="EMBL" id="KZE63373.1"/>
    </source>
</evidence>
<evidence type="ECO:0000256" key="5">
    <source>
        <dbReference type="ARBA" id="ARBA00023136"/>
    </source>
</evidence>
<dbReference type="SUPFAM" id="SSF103481">
    <property type="entry name" value="Multidrug resistance efflux transporter EmrE"/>
    <property type="match status" value="2"/>
</dbReference>
<feature type="transmembrane region" description="Helical" evidence="6">
    <location>
        <begin position="267"/>
        <end position="286"/>
    </location>
</feature>
<name>A0A163PDM4_9BACL</name>
<feature type="transmembrane region" description="Helical" evidence="6">
    <location>
        <begin position="95"/>
        <end position="114"/>
    </location>
</feature>
<evidence type="ECO:0000313" key="9">
    <source>
        <dbReference type="Proteomes" id="UP000076567"/>
    </source>
</evidence>
<keyword evidence="9" id="KW-1185">Reference proteome</keyword>
<feature type="transmembrane region" description="Helical" evidence="6">
    <location>
        <begin position="63"/>
        <end position="83"/>
    </location>
</feature>
<dbReference type="InterPro" id="IPR000620">
    <property type="entry name" value="EamA_dom"/>
</dbReference>
<dbReference type="PANTHER" id="PTHR32322">
    <property type="entry name" value="INNER MEMBRANE TRANSPORTER"/>
    <property type="match status" value="1"/>
</dbReference>
<comment type="caution">
    <text evidence="8">The sequence shown here is derived from an EMBL/GenBank/DDBJ whole genome shotgun (WGS) entry which is preliminary data.</text>
</comment>
<feature type="transmembrane region" description="Helical" evidence="6">
    <location>
        <begin position="7"/>
        <end position="25"/>
    </location>
</feature>
<keyword evidence="3 6" id="KW-0812">Transmembrane</keyword>
<dbReference type="InterPro" id="IPR050638">
    <property type="entry name" value="AA-Vitamin_Transporters"/>
</dbReference>
<dbReference type="RefSeq" id="WP_066245873.1">
    <property type="nucleotide sequence ID" value="NZ_LRFC01000039.1"/>
</dbReference>
<feature type="domain" description="EamA" evidence="7">
    <location>
        <begin position="5"/>
        <end position="134"/>
    </location>
</feature>
<feature type="transmembrane region" description="Helical" evidence="6">
    <location>
        <begin position="176"/>
        <end position="201"/>
    </location>
</feature>
<accession>A0A163PDM4</accession>
<evidence type="ECO:0000256" key="3">
    <source>
        <dbReference type="ARBA" id="ARBA00022692"/>
    </source>
</evidence>
<feature type="transmembrane region" description="Helical" evidence="6">
    <location>
        <begin position="147"/>
        <end position="164"/>
    </location>
</feature>
<dbReference type="Pfam" id="PF00892">
    <property type="entry name" value="EamA"/>
    <property type="match status" value="2"/>
</dbReference>
<feature type="domain" description="EamA" evidence="7">
    <location>
        <begin position="149"/>
        <end position="285"/>
    </location>
</feature>
<dbReference type="PANTHER" id="PTHR32322:SF2">
    <property type="entry name" value="EAMA DOMAIN-CONTAINING PROTEIN"/>
    <property type="match status" value="1"/>
</dbReference>
<comment type="similarity">
    <text evidence="2">Belongs to the EamA transporter family.</text>
</comment>
<feature type="transmembrane region" description="Helical" evidence="6">
    <location>
        <begin position="31"/>
        <end position="51"/>
    </location>
</feature>
<evidence type="ECO:0000259" key="7">
    <source>
        <dbReference type="Pfam" id="PF00892"/>
    </source>
</evidence>
<keyword evidence="4 6" id="KW-1133">Transmembrane helix</keyword>
<sequence length="302" mass="33533">MKLYSALFVLSLIWGMSFLFIKVLLSVFDPWQIVFIRCLLGILTIVPLFLLSKQTVNWRTMPIKKLALVGVLNAGLPWGLIAWSETFLDSGYTAILNATTPIWTTMMGVFFFSVRMQWRQWIGVMIGFVGIILLMDIDAPGLAKNQLILGIVLMLIATSCYGYSSQYAKKHLQDTTVWITASTTLLAGFLLSAIMMGFTGGWHMPDHAFDQKVVLSIIGLGVFGFGLAYLLYYYMISAGSAEFATLVTYLVPVSAVIWGSVLLSEKIHPIAFLGLILIFAGVYLTGKKKRINDTLIKQDQSA</sequence>
<proteinExistence type="inferred from homology"/>
<feature type="transmembrane region" description="Helical" evidence="6">
    <location>
        <begin position="243"/>
        <end position="261"/>
    </location>
</feature>
<comment type="subcellular location">
    <subcellularLocation>
        <location evidence="1">Endomembrane system</location>
        <topology evidence="1">Multi-pass membrane protein</topology>
    </subcellularLocation>
</comment>
<dbReference type="GO" id="GO:0016020">
    <property type="term" value="C:membrane"/>
    <property type="evidence" value="ECO:0007669"/>
    <property type="project" value="UniProtKB-SubCell"/>
</dbReference>
<organism evidence="8 9">
    <name type="scientific">Fictibacillus phosphorivorans</name>
    <dbReference type="NCBI Taxonomy" id="1221500"/>
    <lineage>
        <taxon>Bacteria</taxon>
        <taxon>Bacillati</taxon>
        <taxon>Bacillota</taxon>
        <taxon>Bacilli</taxon>
        <taxon>Bacillales</taxon>
        <taxon>Fictibacillaceae</taxon>
        <taxon>Fictibacillus</taxon>
    </lineage>
</organism>
<evidence type="ECO:0000256" key="4">
    <source>
        <dbReference type="ARBA" id="ARBA00022989"/>
    </source>
</evidence>
<dbReference type="InterPro" id="IPR037185">
    <property type="entry name" value="EmrE-like"/>
</dbReference>
<feature type="transmembrane region" description="Helical" evidence="6">
    <location>
        <begin position="121"/>
        <end position="141"/>
    </location>
</feature>
<feature type="transmembrane region" description="Helical" evidence="6">
    <location>
        <begin position="213"/>
        <end position="236"/>
    </location>
</feature>
<protein>
    <recommendedName>
        <fullName evidence="7">EamA domain-containing protein</fullName>
    </recommendedName>
</protein>
<evidence type="ECO:0000256" key="6">
    <source>
        <dbReference type="SAM" id="Phobius"/>
    </source>
</evidence>
<evidence type="ECO:0000256" key="1">
    <source>
        <dbReference type="ARBA" id="ARBA00004127"/>
    </source>
</evidence>
<gene>
    <name evidence="8" type="ORF">AWM68_15260</name>
</gene>
<evidence type="ECO:0000256" key="2">
    <source>
        <dbReference type="ARBA" id="ARBA00007362"/>
    </source>
</evidence>
<dbReference type="Proteomes" id="UP000076567">
    <property type="component" value="Unassembled WGS sequence"/>
</dbReference>
<dbReference type="EMBL" id="LRFC01000039">
    <property type="protein sequence ID" value="KZE63373.1"/>
    <property type="molecule type" value="Genomic_DNA"/>
</dbReference>
<keyword evidence="5 6" id="KW-0472">Membrane</keyword>